<gene>
    <name evidence="1" type="ORF">HMPREF9151_00850</name>
</gene>
<protein>
    <submittedName>
        <fullName evidence="1">Uncharacterized protein</fullName>
    </submittedName>
</protein>
<dbReference type="Proteomes" id="UP000010433">
    <property type="component" value="Unassembled WGS sequence"/>
</dbReference>
<dbReference type="EMBL" id="AMEP01000056">
    <property type="protein sequence ID" value="EKY02105.1"/>
    <property type="molecule type" value="Genomic_DNA"/>
</dbReference>
<comment type="caution">
    <text evidence="1">The sequence shown here is derived from an EMBL/GenBank/DDBJ whole genome shotgun (WGS) entry which is preliminary data.</text>
</comment>
<dbReference type="PATRIC" id="fig|1127699.3.peg.787"/>
<dbReference type="AlphaFoldDB" id="L1NFP3"/>
<sequence>MSLILRKNCQIIISLLLKSKGSVSKYSHRTNRLATYLQIRKM</sequence>
<organism evidence="1 2">
    <name type="scientific">Hoylesella saccharolytica F0055</name>
    <dbReference type="NCBI Taxonomy" id="1127699"/>
    <lineage>
        <taxon>Bacteria</taxon>
        <taxon>Pseudomonadati</taxon>
        <taxon>Bacteroidota</taxon>
        <taxon>Bacteroidia</taxon>
        <taxon>Bacteroidales</taxon>
        <taxon>Prevotellaceae</taxon>
        <taxon>Hoylesella</taxon>
    </lineage>
</organism>
<keyword evidence="2" id="KW-1185">Reference proteome</keyword>
<reference evidence="1 2" key="1">
    <citation type="submission" date="2012-05" db="EMBL/GenBank/DDBJ databases">
        <authorList>
            <person name="Weinstock G."/>
            <person name="Sodergren E."/>
            <person name="Lobos E.A."/>
            <person name="Fulton L."/>
            <person name="Fulton R."/>
            <person name="Courtney L."/>
            <person name="Fronick C."/>
            <person name="O'Laughlin M."/>
            <person name="Godfrey J."/>
            <person name="Wilson R.M."/>
            <person name="Miner T."/>
            <person name="Farmer C."/>
            <person name="Delehaunty K."/>
            <person name="Cordes M."/>
            <person name="Minx P."/>
            <person name="Tomlinson C."/>
            <person name="Chen J."/>
            <person name="Wollam A."/>
            <person name="Pepin K.H."/>
            <person name="Bhonagiri V."/>
            <person name="Zhang X."/>
            <person name="Suruliraj S."/>
            <person name="Warren W."/>
            <person name="Mitreva M."/>
            <person name="Mardis E.R."/>
            <person name="Wilson R.K."/>
        </authorList>
    </citation>
    <scope>NUCLEOTIDE SEQUENCE [LARGE SCALE GENOMIC DNA]</scope>
    <source>
        <strain evidence="1 2">F0055</strain>
    </source>
</reference>
<evidence type="ECO:0000313" key="2">
    <source>
        <dbReference type="Proteomes" id="UP000010433"/>
    </source>
</evidence>
<accession>L1NFP3</accession>
<dbReference type="HOGENOM" id="CLU_3255959_0_0_10"/>
<evidence type="ECO:0000313" key="1">
    <source>
        <dbReference type="EMBL" id="EKY02105.1"/>
    </source>
</evidence>
<name>L1NFP3_9BACT</name>
<proteinExistence type="predicted"/>